<keyword evidence="1" id="KW-0472">Membrane</keyword>
<evidence type="ECO:0000256" key="1">
    <source>
        <dbReference type="SAM" id="Phobius"/>
    </source>
</evidence>
<keyword evidence="1" id="KW-0812">Transmembrane</keyword>
<protein>
    <submittedName>
        <fullName evidence="2">Uncharacterized protein</fullName>
    </submittedName>
</protein>
<organism evidence="2 3">
    <name type="scientific">Salvia divinorum</name>
    <name type="common">Maria pastora</name>
    <name type="synonym">Diviner's sage</name>
    <dbReference type="NCBI Taxonomy" id="28513"/>
    <lineage>
        <taxon>Eukaryota</taxon>
        <taxon>Viridiplantae</taxon>
        <taxon>Streptophyta</taxon>
        <taxon>Embryophyta</taxon>
        <taxon>Tracheophyta</taxon>
        <taxon>Spermatophyta</taxon>
        <taxon>Magnoliopsida</taxon>
        <taxon>eudicotyledons</taxon>
        <taxon>Gunneridae</taxon>
        <taxon>Pentapetalae</taxon>
        <taxon>asterids</taxon>
        <taxon>lamiids</taxon>
        <taxon>Lamiales</taxon>
        <taxon>Lamiaceae</taxon>
        <taxon>Nepetoideae</taxon>
        <taxon>Mentheae</taxon>
        <taxon>Salviinae</taxon>
        <taxon>Salvia</taxon>
        <taxon>Salvia subgen. Calosphace</taxon>
    </lineage>
</organism>
<keyword evidence="3" id="KW-1185">Reference proteome</keyword>
<dbReference type="Proteomes" id="UP001567538">
    <property type="component" value="Unassembled WGS sequence"/>
</dbReference>
<comment type="caution">
    <text evidence="2">The sequence shown here is derived from an EMBL/GenBank/DDBJ whole genome shotgun (WGS) entry which is preliminary data.</text>
</comment>
<evidence type="ECO:0000313" key="3">
    <source>
        <dbReference type="Proteomes" id="UP001567538"/>
    </source>
</evidence>
<accession>A0ABD1HVC7</accession>
<evidence type="ECO:0000313" key="2">
    <source>
        <dbReference type="EMBL" id="KAL1560430.1"/>
    </source>
</evidence>
<name>A0ABD1HVC7_SALDI</name>
<feature type="transmembrane region" description="Helical" evidence="1">
    <location>
        <begin position="40"/>
        <end position="58"/>
    </location>
</feature>
<sequence>MLMIFAWLTDGRNQCLPVSLFTFCIPSAEDGGLAGMWDEFSQVILATMGFVFLYIYIIEGKRLLYWQKTCSGFSSNDKRVSV</sequence>
<reference evidence="2 3" key="1">
    <citation type="submission" date="2024-06" db="EMBL/GenBank/DDBJ databases">
        <title>A chromosome level genome sequence of Diviner's sage (Salvia divinorum).</title>
        <authorList>
            <person name="Ford S.A."/>
            <person name="Ro D.-K."/>
            <person name="Ness R.W."/>
            <person name="Phillips M.A."/>
        </authorList>
    </citation>
    <scope>NUCLEOTIDE SEQUENCE [LARGE SCALE GENOMIC DNA]</scope>
    <source>
        <strain evidence="2">SAF-2024a</strain>
        <tissue evidence="2">Leaf</tissue>
    </source>
</reference>
<dbReference type="AlphaFoldDB" id="A0ABD1HVC7"/>
<dbReference type="PANTHER" id="PTHR35483:SF1">
    <property type="entry name" value="GLYCINE-RICH PROTEIN-RELATED"/>
    <property type="match status" value="1"/>
</dbReference>
<proteinExistence type="predicted"/>
<gene>
    <name evidence="2" type="ORF">AAHA92_10639</name>
</gene>
<dbReference type="PANTHER" id="PTHR35483">
    <property type="entry name" value="NUCLEUSENVELOPE PROTEIN"/>
    <property type="match status" value="1"/>
</dbReference>
<dbReference type="EMBL" id="JBEAFC010000004">
    <property type="protein sequence ID" value="KAL1560430.1"/>
    <property type="molecule type" value="Genomic_DNA"/>
</dbReference>
<keyword evidence="1" id="KW-1133">Transmembrane helix</keyword>